<evidence type="ECO:0000256" key="1">
    <source>
        <dbReference type="ARBA" id="ARBA00022737"/>
    </source>
</evidence>
<feature type="region of interest" description="Disordered" evidence="2">
    <location>
        <begin position="107"/>
        <end position="160"/>
    </location>
</feature>
<gene>
    <name evidence="5 6" type="primary">LOC110980240</name>
</gene>
<protein>
    <submittedName>
        <fullName evidence="5 6">Uncharacterized protein LOC110980240 isoform X1</fullName>
    </submittedName>
</protein>
<evidence type="ECO:0000313" key="6">
    <source>
        <dbReference type="RefSeq" id="XP_022092425.1"/>
    </source>
</evidence>
<sequence>MTETIDEAQMEGYLQKRFKSGMVKTLKKKWYVLKNGEIRSFQSKEACQQNVDMYQDCIPVNSVQTVRAANESHGVEVVTQQKVIILVASNAEDQHKWIRAIYEAMKDKRPRSHSSPEHRTDNESKANRKRSSTGPKISIGRIFSGFNRRSTDEMSQEQGQSKFYLEPQQPAHAEIGVQANIPRTRECQRVEEREEEGEDLTDDVFETDVTAVDTSQKQELDAQMSMLLTELEHRSPLGSNPLPDNSQDTGDNVPSTHISEAVLDTGTDLKEDGMRELESMLQTFLSASEDGHDNTDQELGRDVHDYSEDDEEGPLTSKTRSEKSAFEELETLLRTT</sequence>
<accession>A0A8B7YJ44</accession>
<reference evidence="5 6" key="1">
    <citation type="submission" date="2025-04" db="UniProtKB">
        <authorList>
            <consortium name="RefSeq"/>
        </authorList>
    </citation>
    <scope>IDENTIFICATION</scope>
</reference>
<feature type="region of interest" description="Disordered" evidence="2">
    <location>
        <begin position="234"/>
        <end position="256"/>
    </location>
</feature>
<feature type="compositionally biased region" description="Basic and acidic residues" evidence="2">
    <location>
        <begin position="289"/>
        <end position="306"/>
    </location>
</feature>
<dbReference type="InterPro" id="IPR001849">
    <property type="entry name" value="PH_domain"/>
</dbReference>
<keyword evidence="1" id="KW-0677">Repeat</keyword>
<dbReference type="PROSITE" id="PS50003">
    <property type="entry name" value="PH_DOMAIN"/>
    <property type="match status" value="1"/>
</dbReference>
<feature type="compositionally biased region" description="Polar residues" evidence="2">
    <location>
        <begin position="242"/>
        <end position="256"/>
    </location>
</feature>
<evidence type="ECO:0000256" key="2">
    <source>
        <dbReference type="SAM" id="MobiDB-lite"/>
    </source>
</evidence>
<proteinExistence type="predicted"/>
<feature type="region of interest" description="Disordered" evidence="2">
    <location>
        <begin position="285"/>
        <end position="336"/>
    </location>
</feature>
<dbReference type="GeneID" id="110980240"/>
<dbReference type="SUPFAM" id="SSF50729">
    <property type="entry name" value="PH domain-like"/>
    <property type="match status" value="1"/>
</dbReference>
<dbReference type="InterPro" id="IPR011993">
    <property type="entry name" value="PH-like_dom_sf"/>
</dbReference>
<name>A0A8B7YJ44_ACAPL</name>
<dbReference type="Proteomes" id="UP000694845">
    <property type="component" value="Unplaced"/>
</dbReference>
<organism evidence="4 6">
    <name type="scientific">Acanthaster planci</name>
    <name type="common">Crown-of-thorns starfish</name>
    <dbReference type="NCBI Taxonomy" id="133434"/>
    <lineage>
        <taxon>Eukaryota</taxon>
        <taxon>Metazoa</taxon>
        <taxon>Echinodermata</taxon>
        <taxon>Eleutherozoa</taxon>
        <taxon>Asterozoa</taxon>
        <taxon>Asteroidea</taxon>
        <taxon>Valvatacea</taxon>
        <taxon>Valvatida</taxon>
        <taxon>Acanthasteridae</taxon>
        <taxon>Acanthaster</taxon>
    </lineage>
</organism>
<dbReference type="RefSeq" id="XP_022092424.1">
    <property type="nucleotide sequence ID" value="XM_022236732.1"/>
</dbReference>
<dbReference type="RefSeq" id="XP_022092425.1">
    <property type="nucleotide sequence ID" value="XM_022236733.1"/>
</dbReference>
<keyword evidence="4" id="KW-1185">Reference proteome</keyword>
<dbReference type="Gene3D" id="2.30.29.30">
    <property type="entry name" value="Pleckstrin-homology domain (PH domain)/Phosphotyrosine-binding domain (PTB)"/>
    <property type="match status" value="1"/>
</dbReference>
<dbReference type="PANTHER" id="PTHR22903">
    <property type="entry name" value="PLEKHH PROTEIN"/>
    <property type="match status" value="1"/>
</dbReference>
<evidence type="ECO:0000259" key="3">
    <source>
        <dbReference type="PROSITE" id="PS50003"/>
    </source>
</evidence>
<feature type="compositionally biased region" description="Basic and acidic residues" evidence="2">
    <location>
        <begin position="114"/>
        <end position="126"/>
    </location>
</feature>
<dbReference type="SMART" id="SM00233">
    <property type="entry name" value="PH"/>
    <property type="match status" value="1"/>
</dbReference>
<feature type="domain" description="PH" evidence="3">
    <location>
        <begin position="7"/>
        <end position="106"/>
    </location>
</feature>
<dbReference type="OrthoDB" id="185175at2759"/>
<dbReference type="Pfam" id="PF00169">
    <property type="entry name" value="PH"/>
    <property type="match status" value="1"/>
</dbReference>
<dbReference type="AlphaFoldDB" id="A0A8B7YJ44"/>
<dbReference type="PANTHER" id="PTHR22903:SF8">
    <property type="entry name" value="MAX-1A"/>
    <property type="match status" value="1"/>
</dbReference>
<dbReference type="KEGG" id="aplc:110980240"/>
<evidence type="ECO:0000313" key="5">
    <source>
        <dbReference type="RefSeq" id="XP_022092424.1"/>
    </source>
</evidence>
<evidence type="ECO:0000313" key="4">
    <source>
        <dbReference type="Proteomes" id="UP000694845"/>
    </source>
</evidence>